<dbReference type="PROSITE" id="PS50089">
    <property type="entry name" value="ZF_RING_2"/>
    <property type="match status" value="1"/>
</dbReference>
<evidence type="ECO:0000259" key="10">
    <source>
        <dbReference type="PROSITE" id="PS50089"/>
    </source>
</evidence>
<dbReference type="GO" id="GO:0008270">
    <property type="term" value="F:zinc ion binding"/>
    <property type="evidence" value="ECO:0007669"/>
    <property type="project" value="UniProtKB-KW"/>
</dbReference>
<dbReference type="SUPFAM" id="SSF57850">
    <property type="entry name" value="RING/U-box"/>
    <property type="match status" value="1"/>
</dbReference>
<comment type="subcellular location">
    <subcellularLocation>
        <location evidence="1">Membrane</location>
    </subcellularLocation>
</comment>
<dbReference type="CDD" id="cd16448">
    <property type="entry name" value="RING-H2"/>
    <property type="match status" value="1"/>
</dbReference>
<keyword evidence="2 9" id="KW-0812">Transmembrane</keyword>
<dbReference type="Gene3D" id="3.30.40.10">
    <property type="entry name" value="Zinc/RING finger domain, C3HC4 (zinc finger)"/>
    <property type="match status" value="1"/>
</dbReference>
<keyword evidence="3" id="KW-0479">Metal-binding</keyword>
<dbReference type="PANTHER" id="PTHR46539:SF1">
    <property type="entry name" value="E3 UBIQUITIN-PROTEIN LIGASE ATL42"/>
    <property type="match status" value="1"/>
</dbReference>
<dbReference type="SMART" id="SM00184">
    <property type="entry name" value="RING"/>
    <property type="match status" value="1"/>
</dbReference>
<dbReference type="GO" id="GO:0016020">
    <property type="term" value="C:membrane"/>
    <property type="evidence" value="ECO:0007669"/>
    <property type="project" value="UniProtKB-SubCell"/>
</dbReference>
<name>A0ABD2LKE5_9BILA</name>
<accession>A0ABD2LKE5</accession>
<evidence type="ECO:0000256" key="3">
    <source>
        <dbReference type="ARBA" id="ARBA00022723"/>
    </source>
</evidence>
<keyword evidence="5" id="KW-0862">Zinc</keyword>
<evidence type="ECO:0000256" key="1">
    <source>
        <dbReference type="ARBA" id="ARBA00004370"/>
    </source>
</evidence>
<feature type="transmembrane region" description="Helical" evidence="9">
    <location>
        <begin position="61"/>
        <end position="83"/>
    </location>
</feature>
<dbReference type="Proteomes" id="UP001620626">
    <property type="component" value="Unassembled WGS sequence"/>
</dbReference>
<evidence type="ECO:0000256" key="6">
    <source>
        <dbReference type="ARBA" id="ARBA00022989"/>
    </source>
</evidence>
<keyword evidence="4 8" id="KW-0863">Zinc-finger</keyword>
<organism evidence="11 12">
    <name type="scientific">Heterodera trifolii</name>
    <dbReference type="NCBI Taxonomy" id="157864"/>
    <lineage>
        <taxon>Eukaryota</taxon>
        <taxon>Metazoa</taxon>
        <taxon>Ecdysozoa</taxon>
        <taxon>Nematoda</taxon>
        <taxon>Chromadorea</taxon>
        <taxon>Rhabditida</taxon>
        <taxon>Tylenchina</taxon>
        <taxon>Tylenchomorpha</taxon>
        <taxon>Tylenchoidea</taxon>
        <taxon>Heteroderidae</taxon>
        <taxon>Heteroderinae</taxon>
        <taxon>Heterodera</taxon>
    </lineage>
</organism>
<keyword evidence="12" id="KW-1185">Reference proteome</keyword>
<dbReference type="InterPro" id="IPR001841">
    <property type="entry name" value="Znf_RING"/>
</dbReference>
<evidence type="ECO:0000256" key="2">
    <source>
        <dbReference type="ARBA" id="ARBA00022692"/>
    </source>
</evidence>
<dbReference type="InterPro" id="IPR011016">
    <property type="entry name" value="Znf_RING-CH"/>
</dbReference>
<dbReference type="SMART" id="SM00744">
    <property type="entry name" value="RINGv"/>
    <property type="match status" value="1"/>
</dbReference>
<dbReference type="EMBL" id="JBICBT010000373">
    <property type="protein sequence ID" value="KAL3115634.1"/>
    <property type="molecule type" value="Genomic_DNA"/>
</dbReference>
<protein>
    <recommendedName>
        <fullName evidence="10">RING-type domain-containing protein</fullName>
    </recommendedName>
</protein>
<sequence>MAKRGQIPLESQREEKEKEPKELLIGLIDIYNELQLDVNKRRRKRRNAPSPTSRVLSDEDAIVTGLFMIVMVGSFCILLIILFGTQIRIRQQLQIPAVLAAYNALPQILFMANDQQADDCAICLGQIPLETFVRPLPCNHIFHNNCIRNWFRSGHKTCPICRREMATHNGPDQHNNGMVNGPNWWMD</sequence>
<evidence type="ECO:0000256" key="4">
    <source>
        <dbReference type="ARBA" id="ARBA00022771"/>
    </source>
</evidence>
<evidence type="ECO:0000256" key="5">
    <source>
        <dbReference type="ARBA" id="ARBA00022833"/>
    </source>
</evidence>
<evidence type="ECO:0000313" key="12">
    <source>
        <dbReference type="Proteomes" id="UP001620626"/>
    </source>
</evidence>
<evidence type="ECO:0000256" key="7">
    <source>
        <dbReference type="ARBA" id="ARBA00023136"/>
    </source>
</evidence>
<keyword evidence="7 9" id="KW-0472">Membrane</keyword>
<dbReference type="PANTHER" id="PTHR46539">
    <property type="entry name" value="E3 UBIQUITIN-PROTEIN LIGASE ATL42"/>
    <property type="match status" value="1"/>
</dbReference>
<gene>
    <name evidence="11" type="ORF">niasHT_012777</name>
</gene>
<feature type="domain" description="RING-type" evidence="10">
    <location>
        <begin position="120"/>
        <end position="162"/>
    </location>
</feature>
<reference evidence="11 12" key="1">
    <citation type="submission" date="2024-10" db="EMBL/GenBank/DDBJ databases">
        <authorList>
            <person name="Kim D."/>
        </authorList>
    </citation>
    <scope>NUCLEOTIDE SEQUENCE [LARGE SCALE GENOMIC DNA]</scope>
    <source>
        <strain evidence="11">BH-2024</strain>
    </source>
</reference>
<evidence type="ECO:0000256" key="8">
    <source>
        <dbReference type="PROSITE-ProRule" id="PRU00175"/>
    </source>
</evidence>
<keyword evidence="6 9" id="KW-1133">Transmembrane helix</keyword>
<comment type="caution">
    <text evidence="11">The sequence shown here is derived from an EMBL/GenBank/DDBJ whole genome shotgun (WGS) entry which is preliminary data.</text>
</comment>
<dbReference type="Pfam" id="PF13639">
    <property type="entry name" value="zf-RING_2"/>
    <property type="match status" value="1"/>
</dbReference>
<proteinExistence type="predicted"/>
<evidence type="ECO:0000256" key="9">
    <source>
        <dbReference type="SAM" id="Phobius"/>
    </source>
</evidence>
<dbReference type="AlphaFoldDB" id="A0ABD2LKE5"/>
<dbReference type="InterPro" id="IPR013083">
    <property type="entry name" value="Znf_RING/FYVE/PHD"/>
</dbReference>
<evidence type="ECO:0000313" key="11">
    <source>
        <dbReference type="EMBL" id="KAL3115634.1"/>
    </source>
</evidence>